<dbReference type="PIRSF" id="PIRSF005572">
    <property type="entry name" value="NifS"/>
    <property type="match status" value="1"/>
</dbReference>
<dbReference type="NCBIfam" id="TIGR01979">
    <property type="entry name" value="sufS"/>
    <property type="match status" value="1"/>
</dbReference>
<dbReference type="InterPro" id="IPR000192">
    <property type="entry name" value="Aminotrans_V_dom"/>
</dbReference>
<dbReference type="STRING" id="333140.AWW68_15705"/>
<dbReference type="PANTHER" id="PTHR43586:SF8">
    <property type="entry name" value="CYSTEINE DESULFURASE 1, CHLOROPLASTIC"/>
    <property type="match status" value="1"/>
</dbReference>
<evidence type="ECO:0000256" key="1">
    <source>
        <dbReference type="ARBA" id="ARBA00001933"/>
    </source>
</evidence>
<dbReference type="InterPro" id="IPR015421">
    <property type="entry name" value="PyrdxlP-dep_Trfase_major"/>
</dbReference>
<reference evidence="10 11" key="1">
    <citation type="submission" date="2016-01" db="EMBL/GenBank/DDBJ databases">
        <title>Genome sequencing of Roseivirga spongicola UST030701-084.</title>
        <authorList>
            <person name="Selvaratnam C."/>
            <person name="Thevarajoo S."/>
            <person name="Goh K.M."/>
            <person name="Ee R."/>
            <person name="Chan K.-G."/>
            <person name="Chong C.S."/>
        </authorList>
    </citation>
    <scope>NUCLEOTIDE SEQUENCE [LARGE SCALE GENOMIC DNA]</scope>
    <source>
        <strain evidence="10 11">UST030701-084</strain>
    </source>
</reference>
<evidence type="ECO:0000256" key="2">
    <source>
        <dbReference type="ARBA" id="ARBA00002824"/>
    </source>
</evidence>
<dbReference type="InterPro" id="IPR016454">
    <property type="entry name" value="Cysteine_dSase"/>
</dbReference>
<dbReference type="GO" id="GO:0030170">
    <property type="term" value="F:pyridoxal phosphate binding"/>
    <property type="evidence" value="ECO:0007669"/>
    <property type="project" value="InterPro"/>
</dbReference>
<dbReference type="Gene3D" id="3.90.1150.10">
    <property type="entry name" value="Aspartate Aminotransferase, domain 1"/>
    <property type="match status" value="1"/>
</dbReference>
<comment type="cofactor">
    <cofactor evidence="1">
        <name>pyridoxal 5'-phosphate</name>
        <dbReference type="ChEBI" id="CHEBI:597326"/>
    </cofactor>
</comment>
<gene>
    <name evidence="10" type="ORF">AWW68_15705</name>
</gene>
<dbReference type="GO" id="GO:0031071">
    <property type="term" value="F:cysteine desulfurase activity"/>
    <property type="evidence" value="ECO:0007669"/>
    <property type="project" value="UniProtKB-EC"/>
</dbReference>
<dbReference type="PANTHER" id="PTHR43586">
    <property type="entry name" value="CYSTEINE DESULFURASE"/>
    <property type="match status" value="1"/>
</dbReference>
<feature type="domain" description="Aminotransferase class V" evidence="9">
    <location>
        <begin position="33"/>
        <end position="402"/>
    </location>
</feature>
<evidence type="ECO:0000256" key="4">
    <source>
        <dbReference type="ARBA" id="ARBA00012239"/>
    </source>
</evidence>
<accession>A0A150X5S9</accession>
<dbReference type="Gene3D" id="3.40.640.10">
    <property type="entry name" value="Type I PLP-dependent aspartate aminotransferase-like (Major domain)"/>
    <property type="match status" value="1"/>
</dbReference>
<evidence type="ECO:0000256" key="3">
    <source>
        <dbReference type="ARBA" id="ARBA00010447"/>
    </source>
</evidence>
<comment type="function">
    <text evidence="2">Catalyzes the removal of elemental sulfur and selenium atoms from L-cysteine, L-cystine, L-selenocysteine, and L-selenocystine to produce L-alanine.</text>
</comment>
<evidence type="ECO:0000256" key="6">
    <source>
        <dbReference type="ARBA" id="ARBA00022679"/>
    </source>
</evidence>
<proteinExistence type="inferred from homology"/>
<evidence type="ECO:0000313" key="11">
    <source>
        <dbReference type="Proteomes" id="UP000075606"/>
    </source>
</evidence>
<dbReference type="AlphaFoldDB" id="A0A150X5S9"/>
<dbReference type="Proteomes" id="UP000075606">
    <property type="component" value="Unassembled WGS sequence"/>
</dbReference>
<dbReference type="RefSeq" id="WP_068223547.1">
    <property type="nucleotide sequence ID" value="NZ_CP139724.1"/>
</dbReference>
<name>A0A150X5S9_9BACT</name>
<keyword evidence="11" id="KW-1185">Reference proteome</keyword>
<dbReference type="EC" id="2.8.1.7" evidence="4"/>
<keyword evidence="7" id="KW-0663">Pyridoxal phosphate</keyword>
<organism evidence="10 11">
    <name type="scientific">Roseivirga spongicola</name>
    <dbReference type="NCBI Taxonomy" id="333140"/>
    <lineage>
        <taxon>Bacteria</taxon>
        <taxon>Pseudomonadati</taxon>
        <taxon>Bacteroidota</taxon>
        <taxon>Cytophagia</taxon>
        <taxon>Cytophagales</taxon>
        <taxon>Roseivirgaceae</taxon>
        <taxon>Roseivirga</taxon>
    </lineage>
</organism>
<evidence type="ECO:0000256" key="7">
    <source>
        <dbReference type="ARBA" id="ARBA00022898"/>
    </source>
</evidence>
<dbReference type="CDD" id="cd06453">
    <property type="entry name" value="SufS_like"/>
    <property type="match status" value="1"/>
</dbReference>
<comment type="similarity">
    <text evidence="3">Belongs to the class-V pyridoxal-phosphate-dependent aminotransferase family. Csd subfamily.</text>
</comment>
<comment type="catalytic activity">
    <reaction evidence="8">
        <text>(sulfur carrier)-H + L-cysteine = (sulfur carrier)-SH + L-alanine</text>
        <dbReference type="Rhea" id="RHEA:43892"/>
        <dbReference type="Rhea" id="RHEA-COMP:14737"/>
        <dbReference type="Rhea" id="RHEA-COMP:14739"/>
        <dbReference type="ChEBI" id="CHEBI:29917"/>
        <dbReference type="ChEBI" id="CHEBI:35235"/>
        <dbReference type="ChEBI" id="CHEBI:57972"/>
        <dbReference type="ChEBI" id="CHEBI:64428"/>
        <dbReference type="EC" id="2.8.1.7"/>
    </reaction>
</comment>
<evidence type="ECO:0000259" key="9">
    <source>
        <dbReference type="Pfam" id="PF00266"/>
    </source>
</evidence>
<sequence length="415" mass="45588">MSDTSVVSNTLDIEAIRSQFPILHQKVNGKQLVYLDNAATNQKPQSVINALEHHYAADNANIHRGIHTLAERSTTAFEDTRKAVQAFINSNEVEEIIFTKGTTESINLVASSWGRKYLNEGDEIIVSGLEHHSNIVPWQLIAEEKGARVRAIPVLDNGDLDIAEFSNMLSNKTKLVAVNHASNSLGTINPVHEIIKMSHEAGAKVLIDGAQASSHLTIDVQALDADFYALSAHKMYGPTGVGILYGKRSLLEKMPPYQGGGEMIKDVSFDKTTFNDIPYKFEAGTPNIADVVAFKAAIDFINDLGKENIAAYEEELLSYATAQLNEIEGVRIIGQAQNKVSVISFVVDGIHHFDLGMWMDAKGVAVRTGHHCTQPLMDRFSIEGTTRASFSVYNTIAEIDIFVEALKDIIKKLKP</sequence>
<dbReference type="EMBL" id="LRPC01000028">
    <property type="protein sequence ID" value="KYG74099.1"/>
    <property type="molecule type" value="Genomic_DNA"/>
</dbReference>
<evidence type="ECO:0000313" key="10">
    <source>
        <dbReference type="EMBL" id="KYG74099.1"/>
    </source>
</evidence>
<dbReference type="InterPro" id="IPR015424">
    <property type="entry name" value="PyrdxlP-dep_Trfase"/>
</dbReference>
<dbReference type="Pfam" id="PF00266">
    <property type="entry name" value="Aminotran_5"/>
    <property type="match status" value="1"/>
</dbReference>
<dbReference type="OrthoDB" id="9804366at2"/>
<evidence type="ECO:0000256" key="8">
    <source>
        <dbReference type="ARBA" id="ARBA00050776"/>
    </source>
</evidence>
<comment type="caution">
    <text evidence="10">The sequence shown here is derived from an EMBL/GenBank/DDBJ whole genome shotgun (WGS) entry which is preliminary data.</text>
</comment>
<evidence type="ECO:0000256" key="5">
    <source>
        <dbReference type="ARBA" id="ARBA00021850"/>
    </source>
</evidence>
<dbReference type="InterPro" id="IPR015422">
    <property type="entry name" value="PyrdxlP-dep_Trfase_small"/>
</dbReference>
<keyword evidence="6" id="KW-0808">Transferase</keyword>
<dbReference type="SUPFAM" id="SSF53383">
    <property type="entry name" value="PLP-dependent transferases"/>
    <property type="match status" value="1"/>
</dbReference>
<protein>
    <recommendedName>
        <fullName evidence="5">Probable cysteine desulfurase</fullName>
        <ecNumber evidence="4">2.8.1.7</ecNumber>
    </recommendedName>
</protein>
<dbReference type="InterPro" id="IPR010970">
    <property type="entry name" value="Cys_dSase_SufS"/>
</dbReference>
<dbReference type="GO" id="GO:0006534">
    <property type="term" value="P:cysteine metabolic process"/>
    <property type="evidence" value="ECO:0007669"/>
    <property type="project" value="InterPro"/>
</dbReference>